<dbReference type="Proteomes" id="UP000177346">
    <property type="component" value="Unassembled WGS sequence"/>
</dbReference>
<organism evidence="1 2">
    <name type="scientific">Candidatus Giovannonibacteria bacterium RIFCSPLOWO2_01_FULL_46_32</name>
    <dbReference type="NCBI Taxonomy" id="1798353"/>
    <lineage>
        <taxon>Bacteria</taxon>
        <taxon>Candidatus Giovannoniibacteriota</taxon>
    </lineage>
</organism>
<accession>A0A1F5XH10</accession>
<sequence length="179" mass="20430">MNIKDVKTAIKIGDFVLRKNHRNKIDIRYLANLSNTILTDDSARIYLIVQKGIIKKIGGSASKGGIKATMIFYISAMTGSPGVPRFVVHLLIEKALRSGSKMELFMITSPKTLAKVNGLFGTKKVKIASFKEMEDLCKSDYYSRKRRYPDWNFQENHEPYPAGLARKHNLYHRHRLNNS</sequence>
<evidence type="ECO:0000313" key="2">
    <source>
        <dbReference type="Proteomes" id="UP000177346"/>
    </source>
</evidence>
<proteinExistence type="predicted"/>
<protein>
    <recommendedName>
        <fullName evidence="3">Type II restriction endonuclease</fullName>
    </recommendedName>
</protein>
<gene>
    <name evidence="1" type="ORF">A3B19_03250</name>
</gene>
<evidence type="ECO:0008006" key="3">
    <source>
        <dbReference type="Google" id="ProtNLM"/>
    </source>
</evidence>
<name>A0A1F5XH10_9BACT</name>
<dbReference type="EMBL" id="MFIF01000006">
    <property type="protein sequence ID" value="OGF87225.1"/>
    <property type="molecule type" value="Genomic_DNA"/>
</dbReference>
<reference evidence="1 2" key="1">
    <citation type="journal article" date="2016" name="Nat. Commun.">
        <title>Thousands of microbial genomes shed light on interconnected biogeochemical processes in an aquifer system.</title>
        <authorList>
            <person name="Anantharaman K."/>
            <person name="Brown C.T."/>
            <person name="Hug L.A."/>
            <person name="Sharon I."/>
            <person name="Castelle C.J."/>
            <person name="Probst A.J."/>
            <person name="Thomas B.C."/>
            <person name="Singh A."/>
            <person name="Wilkins M.J."/>
            <person name="Karaoz U."/>
            <person name="Brodie E.L."/>
            <person name="Williams K.H."/>
            <person name="Hubbard S.S."/>
            <person name="Banfield J.F."/>
        </authorList>
    </citation>
    <scope>NUCLEOTIDE SEQUENCE [LARGE SCALE GENOMIC DNA]</scope>
</reference>
<dbReference type="AlphaFoldDB" id="A0A1F5XH10"/>
<comment type="caution">
    <text evidence="1">The sequence shown here is derived from an EMBL/GenBank/DDBJ whole genome shotgun (WGS) entry which is preliminary data.</text>
</comment>
<evidence type="ECO:0000313" key="1">
    <source>
        <dbReference type="EMBL" id="OGF87225.1"/>
    </source>
</evidence>